<accession>A0ABR4DX35</accession>
<evidence type="ECO:0000313" key="2">
    <source>
        <dbReference type="Proteomes" id="UP001600888"/>
    </source>
</evidence>
<dbReference type="EMBL" id="JBAWTH010000148">
    <property type="protein sequence ID" value="KAL2274815.1"/>
    <property type="molecule type" value="Genomic_DNA"/>
</dbReference>
<evidence type="ECO:0000313" key="1">
    <source>
        <dbReference type="EMBL" id="KAL2274815.1"/>
    </source>
</evidence>
<gene>
    <name evidence="1" type="ORF">FJTKL_02717</name>
</gene>
<dbReference type="Proteomes" id="UP001600888">
    <property type="component" value="Unassembled WGS sequence"/>
</dbReference>
<reference evidence="1 2" key="1">
    <citation type="submission" date="2024-03" db="EMBL/GenBank/DDBJ databases">
        <title>A high-quality draft genome sequence of Diaporthe vaccinii, a causative agent of upright dieback and viscid rot disease in cranberry plants.</title>
        <authorList>
            <person name="Sarrasin M."/>
            <person name="Lang B.F."/>
            <person name="Burger G."/>
        </authorList>
    </citation>
    <scope>NUCLEOTIDE SEQUENCE [LARGE SCALE GENOMIC DNA]</scope>
    <source>
        <strain evidence="1 2">IS7</strain>
    </source>
</reference>
<keyword evidence="2" id="KW-1185">Reference proteome</keyword>
<protein>
    <recommendedName>
        <fullName evidence="3">Protein kinase domain-containing protein</fullName>
    </recommendedName>
</protein>
<organism evidence="1 2">
    <name type="scientific">Diaporthe vaccinii</name>
    <dbReference type="NCBI Taxonomy" id="105482"/>
    <lineage>
        <taxon>Eukaryota</taxon>
        <taxon>Fungi</taxon>
        <taxon>Dikarya</taxon>
        <taxon>Ascomycota</taxon>
        <taxon>Pezizomycotina</taxon>
        <taxon>Sordariomycetes</taxon>
        <taxon>Sordariomycetidae</taxon>
        <taxon>Diaporthales</taxon>
        <taxon>Diaporthaceae</taxon>
        <taxon>Diaporthe</taxon>
        <taxon>Diaporthe eres species complex</taxon>
    </lineage>
</organism>
<sequence>MPRKSKIAESDDIIQHLDEIVELRVLEVIQDGEGKRSNVYLIACRRRQPKQSTTAPVEQSSTCVLKTFPPNEFHERLFQREVAAYTELQRSTAVSDPEGAWTILSSYDAQPSSWPFCFGRLLLPDIVEPLQAGGGWIRPSRHVSPPSGAKQRRGLLLEHIPDFTPLTVDRLNDGLAKETRRIISELHARNVVHGDFVDHASWPRIGFGNIFLRKRKDSGADEVFLMDFNRSRIVGAHPRDQALAREEEEQMDDLLGRALENKMAVDEIPKEVRKLLG</sequence>
<proteinExistence type="predicted"/>
<evidence type="ECO:0008006" key="3">
    <source>
        <dbReference type="Google" id="ProtNLM"/>
    </source>
</evidence>
<name>A0ABR4DX35_9PEZI</name>
<comment type="caution">
    <text evidence="1">The sequence shown here is derived from an EMBL/GenBank/DDBJ whole genome shotgun (WGS) entry which is preliminary data.</text>
</comment>